<keyword evidence="2" id="KW-1185">Reference proteome</keyword>
<name>A0ABD3I632_9MARC</name>
<dbReference type="EMBL" id="JBJQOH010000002">
    <property type="protein sequence ID" value="KAL3697069.1"/>
    <property type="molecule type" value="Genomic_DNA"/>
</dbReference>
<protein>
    <submittedName>
        <fullName evidence="1">Uncharacterized protein</fullName>
    </submittedName>
</protein>
<dbReference type="Proteomes" id="UP001633002">
    <property type="component" value="Unassembled WGS sequence"/>
</dbReference>
<organism evidence="1 2">
    <name type="scientific">Riccia sorocarpa</name>
    <dbReference type="NCBI Taxonomy" id="122646"/>
    <lineage>
        <taxon>Eukaryota</taxon>
        <taxon>Viridiplantae</taxon>
        <taxon>Streptophyta</taxon>
        <taxon>Embryophyta</taxon>
        <taxon>Marchantiophyta</taxon>
        <taxon>Marchantiopsida</taxon>
        <taxon>Marchantiidae</taxon>
        <taxon>Marchantiales</taxon>
        <taxon>Ricciaceae</taxon>
        <taxon>Riccia</taxon>
    </lineage>
</organism>
<gene>
    <name evidence="1" type="ORF">R1sor_011145</name>
</gene>
<proteinExistence type="predicted"/>
<evidence type="ECO:0000313" key="2">
    <source>
        <dbReference type="Proteomes" id="UP001633002"/>
    </source>
</evidence>
<accession>A0ABD3I632</accession>
<reference evidence="1 2" key="1">
    <citation type="submission" date="2024-09" db="EMBL/GenBank/DDBJ databases">
        <title>Chromosome-scale assembly of Riccia sorocarpa.</title>
        <authorList>
            <person name="Paukszto L."/>
        </authorList>
    </citation>
    <scope>NUCLEOTIDE SEQUENCE [LARGE SCALE GENOMIC DNA]</scope>
    <source>
        <strain evidence="1">LP-2024</strain>
        <tissue evidence="1">Aerial parts of the thallus</tissue>
    </source>
</reference>
<dbReference type="AlphaFoldDB" id="A0ABD3I632"/>
<comment type="caution">
    <text evidence="1">The sequence shown here is derived from an EMBL/GenBank/DDBJ whole genome shotgun (WGS) entry which is preliminary data.</text>
</comment>
<sequence length="123" mass="13698">MHPKKALEVAGFAESIGQGQGVTEQWDKDDLADLIEVGDFFATEAELGNDYDAEFWIIQCTKIVHALDNIHTDAYGSTHEKGSYVLEGIWYQQYGRSPTCFVRYDSAPVCTVAARMCSGVIER</sequence>
<evidence type="ECO:0000313" key="1">
    <source>
        <dbReference type="EMBL" id="KAL3697069.1"/>
    </source>
</evidence>